<comment type="caution">
    <text evidence="4">The sequence shown here is derived from an EMBL/GenBank/DDBJ whole genome shotgun (WGS) entry which is preliminary data.</text>
</comment>
<keyword evidence="5" id="KW-1185">Reference proteome</keyword>
<dbReference type="HAMAP" id="MF_01440">
    <property type="entry name" value="CheD"/>
    <property type="match status" value="1"/>
</dbReference>
<name>A0A8J7JGJ4_9BACT</name>
<evidence type="ECO:0000256" key="1">
    <source>
        <dbReference type="ARBA" id="ARBA00022500"/>
    </source>
</evidence>
<comment type="similarity">
    <text evidence="3">Belongs to the CheD family.</text>
</comment>
<protein>
    <recommendedName>
        <fullName evidence="3">Probable chemoreceptor glutamine deamidase CheD</fullName>
        <ecNumber evidence="3">3.5.1.44</ecNumber>
    </recommendedName>
</protein>
<dbReference type="Gene3D" id="3.30.1330.200">
    <property type="match status" value="1"/>
</dbReference>
<dbReference type="AlphaFoldDB" id="A0A8J7JGJ4"/>
<sequence>MRIETKGRFQHVTLEPGEFYASPRPVTISTLLGSCVSACLYDPVEKIVGMNHFLLSNRRYARNLPTIASEAGRYGVHAMELLINEMLHLGARRKRLMAKVFGGATILKQTGNIGNFFCVGEVNCRFIEEFLAEERIPIVAKELGGEKGRVIHFSNGDFTVYVRKVERGSSERLALRDRNCWLKSIEVQELALPSQELWLDEGEYG</sequence>
<dbReference type="InterPro" id="IPR005659">
    <property type="entry name" value="Chemorcpt_Glu_NH3ase_CheD"/>
</dbReference>
<dbReference type="RefSeq" id="WP_199384810.1">
    <property type="nucleotide sequence ID" value="NZ_JAEMHM010000011.1"/>
</dbReference>
<dbReference type="GO" id="GO:0006935">
    <property type="term" value="P:chemotaxis"/>
    <property type="evidence" value="ECO:0007669"/>
    <property type="project" value="UniProtKB-UniRule"/>
</dbReference>
<dbReference type="PANTHER" id="PTHR35147">
    <property type="entry name" value="CHEMORECEPTOR GLUTAMINE DEAMIDASE CHED-RELATED"/>
    <property type="match status" value="1"/>
</dbReference>
<keyword evidence="1 3" id="KW-0145">Chemotaxis</keyword>
<comment type="function">
    <text evidence="3">Probably deamidates glutamine residues to glutamate on methyl-accepting chemotaxis receptors (MCPs), playing an important role in chemotaxis.</text>
</comment>
<evidence type="ECO:0000313" key="5">
    <source>
        <dbReference type="Proteomes" id="UP000636888"/>
    </source>
</evidence>
<keyword evidence="2 3" id="KW-0378">Hydrolase</keyword>
<dbReference type="EC" id="3.5.1.44" evidence="3"/>
<accession>A0A8J7JGJ4</accession>
<reference evidence="4" key="1">
    <citation type="submission" date="2020-12" db="EMBL/GenBank/DDBJ databases">
        <title>Geomonas sp. Red875, isolated from river sediment.</title>
        <authorList>
            <person name="Xu Z."/>
            <person name="Zhang Z."/>
            <person name="Masuda Y."/>
            <person name="Itoh H."/>
            <person name="Senoo K."/>
        </authorList>
    </citation>
    <scope>NUCLEOTIDE SEQUENCE</scope>
    <source>
        <strain evidence="4">Red875</strain>
    </source>
</reference>
<evidence type="ECO:0000256" key="2">
    <source>
        <dbReference type="ARBA" id="ARBA00022801"/>
    </source>
</evidence>
<dbReference type="PROSITE" id="PS51257">
    <property type="entry name" value="PROKAR_LIPOPROTEIN"/>
    <property type="match status" value="1"/>
</dbReference>
<evidence type="ECO:0000256" key="3">
    <source>
        <dbReference type="HAMAP-Rule" id="MF_01440"/>
    </source>
</evidence>
<comment type="catalytic activity">
    <reaction evidence="3">
        <text>L-glutaminyl-[protein] + H2O = L-glutamyl-[protein] + NH4(+)</text>
        <dbReference type="Rhea" id="RHEA:16441"/>
        <dbReference type="Rhea" id="RHEA-COMP:10207"/>
        <dbReference type="Rhea" id="RHEA-COMP:10208"/>
        <dbReference type="ChEBI" id="CHEBI:15377"/>
        <dbReference type="ChEBI" id="CHEBI:28938"/>
        <dbReference type="ChEBI" id="CHEBI:29973"/>
        <dbReference type="ChEBI" id="CHEBI:30011"/>
        <dbReference type="EC" id="3.5.1.44"/>
    </reaction>
</comment>
<dbReference type="PANTHER" id="PTHR35147:SF3">
    <property type="entry name" value="CHEMORECEPTOR GLUTAMINE DEAMIDASE CHED 1-RELATED"/>
    <property type="match status" value="1"/>
</dbReference>
<evidence type="ECO:0000313" key="4">
    <source>
        <dbReference type="EMBL" id="MBJ6725919.1"/>
    </source>
</evidence>
<organism evidence="4 5">
    <name type="scientific">Geomesophilobacter sediminis</name>
    <dbReference type="NCBI Taxonomy" id="2798584"/>
    <lineage>
        <taxon>Bacteria</taxon>
        <taxon>Pseudomonadati</taxon>
        <taxon>Thermodesulfobacteriota</taxon>
        <taxon>Desulfuromonadia</taxon>
        <taxon>Geobacterales</taxon>
        <taxon>Geobacteraceae</taxon>
        <taxon>Geomesophilobacter</taxon>
    </lineage>
</organism>
<dbReference type="CDD" id="cd16352">
    <property type="entry name" value="CheD"/>
    <property type="match status" value="1"/>
</dbReference>
<dbReference type="EMBL" id="JAEMHM010000011">
    <property type="protein sequence ID" value="MBJ6725919.1"/>
    <property type="molecule type" value="Genomic_DNA"/>
</dbReference>
<dbReference type="InterPro" id="IPR038592">
    <property type="entry name" value="CheD-like_sf"/>
</dbReference>
<proteinExistence type="inferred from homology"/>
<gene>
    <name evidence="3" type="primary">cheD</name>
    <name evidence="4" type="ORF">JFN93_14475</name>
</gene>
<dbReference type="InterPro" id="IPR011324">
    <property type="entry name" value="Cytotoxic_necrot_fac-like_cat"/>
</dbReference>
<dbReference type="Pfam" id="PF03975">
    <property type="entry name" value="CheD"/>
    <property type="match status" value="1"/>
</dbReference>
<dbReference type="Proteomes" id="UP000636888">
    <property type="component" value="Unassembled WGS sequence"/>
</dbReference>
<dbReference type="SUPFAM" id="SSF64438">
    <property type="entry name" value="CNF1/YfiH-like putative cysteine hydrolases"/>
    <property type="match status" value="1"/>
</dbReference>
<dbReference type="GO" id="GO:0050568">
    <property type="term" value="F:protein-glutamine glutaminase activity"/>
    <property type="evidence" value="ECO:0007669"/>
    <property type="project" value="UniProtKB-UniRule"/>
</dbReference>